<dbReference type="NCBIfam" id="TIGR01777">
    <property type="entry name" value="yfcH"/>
    <property type="match status" value="1"/>
</dbReference>
<dbReference type="KEGG" id="psua:FLK61_28085"/>
<evidence type="ECO:0000313" key="5">
    <source>
        <dbReference type="Proteomes" id="UP000318138"/>
    </source>
</evidence>
<evidence type="ECO:0000313" key="4">
    <source>
        <dbReference type="EMBL" id="QKS70608.1"/>
    </source>
</evidence>
<organism evidence="4 5">
    <name type="scientific">Paenalkalicoccus suaedae</name>
    <dbReference type="NCBI Taxonomy" id="2592382"/>
    <lineage>
        <taxon>Bacteria</taxon>
        <taxon>Bacillati</taxon>
        <taxon>Bacillota</taxon>
        <taxon>Bacilli</taxon>
        <taxon>Bacillales</taxon>
        <taxon>Bacillaceae</taxon>
        <taxon>Paenalkalicoccus</taxon>
    </lineage>
</organism>
<feature type="domain" description="NAD-dependent epimerase/dehydratase" evidence="2">
    <location>
        <begin position="3"/>
        <end position="216"/>
    </location>
</feature>
<dbReference type="Pfam" id="PF01370">
    <property type="entry name" value="Epimerase"/>
    <property type="match status" value="1"/>
</dbReference>
<accession>A0A859FCP0</accession>
<dbReference type="PANTHER" id="PTHR11092">
    <property type="entry name" value="SUGAR NUCLEOTIDE EPIMERASE RELATED"/>
    <property type="match status" value="1"/>
</dbReference>
<evidence type="ECO:0000259" key="2">
    <source>
        <dbReference type="Pfam" id="PF01370"/>
    </source>
</evidence>
<proteinExistence type="inferred from homology"/>
<name>A0A859FCP0_9BACI</name>
<dbReference type="InterPro" id="IPR001509">
    <property type="entry name" value="Epimerase_deHydtase"/>
</dbReference>
<dbReference type="SUPFAM" id="SSF51735">
    <property type="entry name" value="NAD(P)-binding Rossmann-fold domains"/>
    <property type="match status" value="1"/>
</dbReference>
<dbReference type="InterPro" id="IPR013549">
    <property type="entry name" value="DUF1731"/>
</dbReference>
<protein>
    <submittedName>
        <fullName evidence="4">TIGR01777 family protein</fullName>
    </submittedName>
</protein>
<dbReference type="CDD" id="cd05242">
    <property type="entry name" value="SDR_a8"/>
    <property type="match status" value="1"/>
</dbReference>
<evidence type="ECO:0000259" key="3">
    <source>
        <dbReference type="Pfam" id="PF08338"/>
    </source>
</evidence>
<dbReference type="Pfam" id="PF08338">
    <property type="entry name" value="DUF1731"/>
    <property type="match status" value="1"/>
</dbReference>
<dbReference type="PANTHER" id="PTHR11092:SF0">
    <property type="entry name" value="EPIMERASE FAMILY PROTEIN SDR39U1"/>
    <property type="match status" value="1"/>
</dbReference>
<sequence>MKVAITGGTGLVGSTLTKELLYRGHEVFILTRSADKKDQHGVTFVEWLKDGSKPELELEGIDALINLAGENLNSGRWTDEKKKSILSSRIDVTRESVRILHALNKKPSVFISGSAVGYYGTSFTETFTEEHTTPGDDFLADVVVQWEAETKGAPEEVRTVLSRFGIILSGEDGALKKMLPPFKMGIGGKLGTGEQWMSWIHVEDVAKALIYCLEHDSISGPVNFTAPNAKRMEDFGKTLSDVLNKPFWAPVPSNVLKLMLGEMSVLILEGQHVVPQKLLDHGYKFTHPELYEALEELL</sequence>
<dbReference type="EMBL" id="CP041372">
    <property type="protein sequence ID" value="QKS70608.1"/>
    <property type="molecule type" value="Genomic_DNA"/>
</dbReference>
<dbReference type="InterPro" id="IPR036291">
    <property type="entry name" value="NAD(P)-bd_dom_sf"/>
</dbReference>
<gene>
    <name evidence="4" type="ORF">FLK61_28085</name>
</gene>
<keyword evidence="5" id="KW-1185">Reference proteome</keyword>
<dbReference type="InterPro" id="IPR010099">
    <property type="entry name" value="SDR39U1"/>
</dbReference>
<feature type="domain" description="DUF1731" evidence="3">
    <location>
        <begin position="251"/>
        <end position="297"/>
    </location>
</feature>
<dbReference type="AlphaFoldDB" id="A0A859FCP0"/>
<dbReference type="Gene3D" id="3.40.50.720">
    <property type="entry name" value="NAD(P)-binding Rossmann-like Domain"/>
    <property type="match status" value="1"/>
</dbReference>
<dbReference type="Proteomes" id="UP000318138">
    <property type="component" value="Chromosome"/>
</dbReference>
<reference evidence="5" key="1">
    <citation type="submission" date="2019-07" db="EMBL/GenBank/DDBJ databases">
        <title>Bacillus alkalisoli sp. nov. isolated from saline soil.</title>
        <authorList>
            <person name="Sun J.-Q."/>
            <person name="Xu L."/>
        </authorList>
    </citation>
    <scope>NUCLEOTIDE SEQUENCE [LARGE SCALE GENOMIC DNA]</scope>
    <source>
        <strain evidence="5">M4U3P1</strain>
    </source>
</reference>
<evidence type="ECO:0000256" key="1">
    <source>
        <dbReference type="ARBA" id="ARBA00009353"/>
    </source>
</evidence>
<dbReference type="RefSeq" id="WP_176008644.1">
    <property type="nucleotide sequence ID" value="NZ_CP041372.2"/>
</dbReference>
<comment type="similarity">
    <text evidence="1">Belongs to the NAD(P)-dependent epimerase/dehydratase family. SDR39U1 subfamily.</text>
</comment>